<dbReference type="AlphaFoldDB" id="A0A5C4U127"/>
<evidence type="ECO:0000313" key="1">
    <source>
        <dbReference type="EMBL" id="TNL94358.1"/>
    </source>
</evidence>
<dbReference type="Pfam" id="PF08310">
    <property type="entry name" value="LGFP"/>
    <property type="match status" value="1"/>
</dbReference>
<dbReference type="SUPFAM" id="SSF48619">
    <property type="entry name" value="Phospholipase A2, PLA2"/>
    <property type="match status" value="1"/>
</dbReference>
<dbReference type="EMBL" id="VDHJ01000023">
    <property type="protein sequence ID" value="TNL94358.1"/>
    <property type="molecule type" value="Genomic_DNA"/>
</dbReference>
<dbReference type="GO" id="GO:0050482">
    <property type="term" value="P:arachidonate secretion"/>
    <property type="evidence" value="ECO:0007669"/>
    <property type="project" value="InterPro"/>
</dbReference>
<name>A0A5C4U127_9CORY</name>
<evidence type="ECO:0000313" key="2">
    <source>
        <dbReference type="Proteomes" id="UP000312032"/>
    </source>
</evidence>
<proteinExistence type="predicted"/>
<keyword evidence="2" id="KW-1185">Reference proteome</keyword>
<dbReference type="InterPro" id="IPR013207">
    <property type="entry name" value="LGFP"/>
</dbReference>
<comment type="caution">
    <text evidence="1">The sequence shown here is derived from an EMBL/GenBank/DDBJ whole genome shotgun (WGS) entry which is preliminary data.</text>
</comment>
<dbReference type="Gene3D" id="1.20.90.10">
    <property type="entry name" value="Phospholipase A2 domain"/>
    <property type="match status" value="1"/>
</dbReference>
<reference evidence="1 2" key="1">
    <citation type="submission" date="2019-06" db="EMBL/GenBank/DDBJ databases">
        <authorList>
            <person name="Li J."/>
        </authorList>
    </citation>
    <scope>NUCLEOTIDE SEQUENCE [LARGE SCALE GENOMIC DNA]</scope>
    <source>
        <strain evidence="1 2">LMG 28165</strain>
    </source>
</reference>
<dbReference type="GO" id="GO:0006644">
    <property type="term" value="P:phospholipid metabolic process"/>
    <property type="evidence" value="ECO:0007669"/>
    <property type="project" value="InterPro"/>
</dbReference>
<protein>
    <submittedName>
        <fullName evidence="1">Uncharacterized protein</fullName>
    </submittedName>
</protein>
<sequence>ELTTPDGRGRYNVFEGGMIYWTPETGAHFVTGLTQLVWAGSGYEKGEYGYPIGDSYINDSGDTVQNFEKKQLNLTQLIKDAGDTLISGKPISTLLVKYLSAELGQDYAEYIENHPVLQANDSILDDGGVPVPTNPKYIYDPKQGYLNDYCTKSPDEYRYRPHPDTRFAWGTRGARALRTNANFRGPCARHDQCYEKLKYNGRTKDQNSAAYADCNRRFRNDLHTVCKNVYDFYSPANRACRSRGNIYYDVVVAVHPDHWPGHLLG</sequence>
<dbReference type="Proteomes" id="UP000312032">
    <property type="component" value="Unassembled WGS sequence"/>
</dbReference>
<dbReference type="InterPro" id="IPR036444">
    <property type="entry name" value="PLipase_A2_dom_sf"/>
</dbReference>
<organism evidence="1 2">
    <name type="scientific">Corynebacterium tapiri</name>
    <dbReference type="NCBI Taxonomy" id="1448266"/>
    <lineage>
        <taxon>Bacteria</taxon>
        <taxon>Bacillati</taxon>
        <taxon>Actinomycetota</taxon>
        <taxon>Actinomycetes</taxon>
        <taxon>Mycobacteriales</taxon>
        <taxon>Corynebacteriaceae</taxon>
        <taxon>Corynebacterium</taxon>
    </lineage>
</organism>
<dbReference type="GO" id="GO:0004623">
    <property type="term" value="F:phospholipase A2 activity"/>
    <property type="evidence" value="ECO:0007669"/>
    <property type="project" value="InterPro"/>
</dbReference>
<gene>
    <name evidence="1" type="ORF">FHE74_10440</name>
</gene>
<accession>A0A5C4U127</accession>
<feature type="non-terminal residue" evidence="1">
    <location>
        <position position="1"/>
    </location>
</feature>